<dbReference type="AlphaFoldDB" id="E0VZ74"/>
<dbReference type="VEuPathDB" id="VectorBase:PHUM527860"/>
<dbReference type="EMBL" id="AAZO01006403">
    <property type="status" value="NOT_ANNOTATED_CDS"/>
    <property type="molecule type" value="Genomic_DNA"/>
</dbReference>
<dbReference type="InParanoid" id="E0VZ74"/>
<dbReference type="EnsemblMetazoa" id="PHUM527860-RA">
    <property type="protein sequence ID" value="PHUM527860-PA"/>
    <property type="gene ID" value="PHUM527860"/>
</dbReference>
<dbReference type="GeneID" id="8235009"/>
<protein>
    <submittedName>
        <fullName evidence="1 2">Uncharacterized protein</fullName>
    </submittedName>
</protein>
<evidence type="ECO:0000313" key="1">
    <source>
        <dbReference type="EMBL" id="EEB18680.1"/>
    </source>
</evidence>
<reference evidence="1" key="2">
    <citation type="submission" date="2007-04" db="EMBL/GenBank/DDBJ databases">
        <title>The genome of the human body louse.</title>
        <authorList>
            <consortium name="The Human Body Louse Genome Consortium"/>
            <person name="Kirkness E."/>
            <person name="Walenz B."/>
            <person name="Hass B."/>
            <person name="Bruggner R."/>
            <person name="Strausberg R."/>
        </authorList>
    </citation>
    <scope>NUCLEOTIDE SEQUENCE</scope>
    <source>
        <strain evidence="1">USDA</strain>
    </source>
</reference>
<evidence type="ECO:0000313" key="2">
    <source>
        <dbReference type="EnsemblMetazoa" id="PHUM527860-PA"/>
    </source>
</evidence>
<reference evidence="1" key="1">
    <citation type="submission" date="2007-04" db="EMBL/GenBank/DDBJ databases">
        <title>Annotation of Pediculus humanus corporis strain USDA.</title>
        <authorList>
            <person name="Kirkness E."/>
            <person name="Hannick L."/>
            <person name="Hass B."/>
            <person name="Bruggner R."/>
            <person name="Lawson D."/>
            <person name="Bidwell S."/>
            <person name="Joardar V."/>
            <person name="Caler E."/>
            <person name="Walenz B."/>
            <person name="Inman J."/>
            <person name="Schobel S."/>
            <person name="Galinsky K."/>
            <person name="Amedeo P."/>
            <person name="Strausberg R."/>
        </authorList>
    </citation>
    <scope>NUCLEOTIDE SEQUENCE</scope>
    <source>
        <strain evidence="1">USDA</strain>
    </source>
</reference>
<dbReference type="EMBL" id="DS235850">
    <property type="protein sequence ID" value="EEB18680.1"/>
    <property type="molecule type" value="Genomic_DNA"/>
</dbReference>
<reference evidence="2" key="3">
    <citation type="submission" date="2021-02" db="UniProtKB">
        <authorList>
            <consortium name="EnsemblMetazoa"/>
        </authorList>
    </citation>
    <scope>IDENTIFICATION</scope>
    <source>
        <strain evidence="2">USDA</strain>
    </source>
</reference>
<keyword evidence="3" id="KW-1185">Reference proteome</keyword>
<organism>
    <name type="scientific">Pediculus humanus subsp. corporis</name>
    <name type="common">Body louse</name>
    <dbReference type="NCBI Taxonomy" id="121224"/>
    <lineage>
        <taxon>Eukaryota</taxon>
        <taxon>Metazoa</taxon>
        <taxon>Ecdysozoa</taxon>
        <taxon>Arthropoda</taxon>
        <taxon>Hexapoda</taxon>
        <taxon>Insecta</taxon>
        <taxon>Pterygota</taxon>
        <taxon>Neoptera</taxon>
        <taxon>Paraneoptera</taxon>
        <taxon>Psocodea</taxon>
        <taxon>Troctomorpha</taxon>
        <taxon>Phthiraptera</taxon>
        <taxon>Anoplura</taxon>
        <taxon>Pediculidae</taxon>
        <taxon>Pediculus</taxon>
    </lineage>
</organism>
<proteinExistence type="predicted"/>
<gene>
    <name evidence="2" type="primary">8235009</name>
    <name evidence="1" type="ORF">Phum_PHUM527860</name>
</gene>
<sequence length="211" mass="24522">MDSDSISSIEDSPNCTNNAMSSDVREIKLMLLSGDKKQIIQSIEKIKVYLNEENTLVYLITSDIADAVHYCLEHLIQHSEFFIQKHSWFVIESLVRSAHFLLKDSNQHSILKTKTLESILNALPELLKSGFTNVQNKYQIGCIILNIINLNSSVLNYSNFEIIMENLLSWMSIIDEFFYLEHPIKDDLFFLYEFLCHSVLKYKKKLSFVKD</sequence>
<dbReference type="RefSeq" id="XP_002431418.1">
    <property type="nucleotide sequence ID" value="XM_002431373.1"/>
</dbReference>
<dbReference type="CTD" id="8235009"/>
<dbReference type="Proteomes" id="UP000009046">
    <property type="component" value="Unassembled WGS sequence"/>
</dbReference>
<accession>E0VZ74</accession>
<name>E0VZ74_PEDHC</name>
<evidence type="ECO:0000313" key="3">
    <source>
        <dbReference type="Proteomes" id="UP000009046"/>
    </source>
</evidence>
<dbReference type="KEGG" id="phu:Phum_PHUM527860"/>
<dbReference type="HOGENOM" id="CLU_1306193_0_0_1"/>